<dbReference type="InterPro" id="IPR000326">
    <property type="entry name" value="PAP2/HPO"/>
</dbReference>
<evidence type="ECO:0000313" key="9">
    <source>
        <dbReference type="EMBL" id="THJ32019.1"/>
    </source>
</evidence>
<keyword evidence="5 7" id="KW-1133">Transmembrane helix</keyword>
<dbReference type="Gene3D" id="1.20.144.10">
    <property type="entry name" value="Phosphatidic acid phosphatase type 2/haloperoxidase"/>
    <property type="match status" value="1"/>
</dbReference>
<dbReference type="PANTHER" id="PTHR14969">
    <property type="entry name" value="SPHINGOSINE-1-PHOSPHATE PHOSPHOHYDROLASE"/>
    <property type="match status" value="1"/>
</dbReference>
<dbReference type="Proteomes" id="UP000306236">
    <property type="component" value="Unassembled WGS sequence"/>
</dbReference>
<dbReference type="InterPro" id="IPR036938">
    <property type="entry name" value="PAP2/HPO_sf"/>
</dbReference>
<keyword evidence="6 7" id="KW-0472">Membrane</keyword>
<evidence type="ECO:0000256" key="3">
    <source>
        <dbReference type="ARBA" id="ARBA00022692"/>
    </source>
</evidence>
<organism evidence="9 10">
    <name type="scientific">Lampropedia aestuarii</name>
    <dbReference type="NCBI Taxonomy" id="2562762"/>
    <lineage>
        <taxon>Bacteria</taxon>
        <taxon>Pseudomonadati</taxon>
        <taxon>Pseudomonadota</taxon>
        <taxon>Betaproteobacteria</taxon>
        <taxon>Burkholderiales</taxon>
        <taxon>Comamonadaceae</taxon>
        <taxon>Lampropedia</taxon>
    </lineage>
</organism>
<proteinExistence type="predicted"/>
<dbReference type="RefSeq" id="WP_136407184.1">
    <property type="nucleotide sequence ID" value="NZ_SSWX01000018.1"/>
</dbReference>
<evidence type="ECO:0000256" key="7">
    <source>
        <dbReference type="SAM" id="Phobius"/>
    </source>
</evidence>
<feature type="transmembrane region" description="Helical" evidence="7">
    <location>
        <begin position="20"/>
        <end position="45"/>
    </location>
</feature>
<reference evidence="9 10" key="1">
    <citation type="submission" date="2019-04" db="EMBL/GenBank/DDBJ databases">
        <title>Lampropedia sp YIM MLB12 draf genome.</title>
        <authorList>
            <person name="Wang Y.-X."/>
        </authorList>
    </citation>
    <scope>NUCLEOTIDE SEQUENCE [LARGE SCALE GENOMIC DNA]</scope>
    <source>
        <strain evidence="9 10">YIM MLB12</strain>
    </source>
</reference>
<dbReference type="AlphaFoldDB" id="A0A4S5BIP3"/>
<evidence type="ECO:0000313" key="10">
    <source>
        <dbReference type="Proteomes" id="UP000306236"/>
    </source>
</evidence>
<dbReference type="Pfam" id="PF01569">
    <property type="entry name" value="PAP2"/>
    <property type="match status" value="1"/>
</dbReference>
<dbReference type="EMBL" id="SSWX01000018">
    <property type="protein sequence ID" value="THJ32019.1"/>
    <property type="molecule type" value="Genomic_DNA"/>
</dbReference>
<dbReference type="OrthoDB" id="9801622at2"/>
<dbReference type="PANTHER" id="PTHR14969:SF62">
    <property type="entry name" value="DECAPRENYLPHOSPHORYL-5-PHOSPHORIBOSE PHOSPHATASE RV3807C-RELATED"/>
    <property type="match status" value="1"/>
</dbReference>
<name>A0A4S5BIP3_9BURK</name>
<keyword evidence="3 7" id="KW-0812">Transmembrane</keyword>
<dbReference type="GO" id="GO:0016787">
    <property type="term" value="F:hydrolase activity"/>
    <property type="evidence" value="ECO:0007669"/>
    <property type="project" value="UniProtKB-KW"/>
</dbReference>
<feature type="domain" description="Phosphatidic acid phosphatase type 2/haloperoxidase" evidence="8">
    <location>
        <begin position="60"/>
        <end position="171"/>
    </location>
</feature>
<keyword evidence="10" id="KW-1185">Reference proteome</keyword>
<sequence length="189" mass="20617">MNHSIFLWINSWRSPAIDAVLNAVSLSGSALNIVWLLPLACALLLLRCPRAQFHARLRFLAVAALGFVLAMALVAAFKFGLQLPRPGTVFGSQVVHSIVPEDSRYSFPSGHATFAMWLAVCLWPRVSALARCALVVYVIAVGLARINLGMHFPADVLVGYAIGACCAWLSRWLLLRTGSAHALPQNRRN</sequence>
<evidence type="ECO:0000259" key="8">
    <source>
        <dbReference type="SMART" id="SM00014"/>
    </source>
</evidence>
<dbReference type="SMART" id="SM00014">
    <property type="entry name" value="acidPPc"/>
    <property type="match status" value="1"/>
</dbReference>
<gene>
    <name evidence="9" type="ORF">E8K88_13395</name>
</gene>
<keyword evidence="2" id="KW-1003">Cell membrane</keyword>
<dbReference type="CDD" id="cd01610">
    <property type="entry name" value="PAP2_like"/>
    <property type="match status" value="1"/>
</dbReference>
<protein>
    <submittedName>
        <fullName evidence="9">Phosphatase PAP2 family protein</fullName>
    </submittedName>
</protein>
<evidence type="ECO:0000256" key="1">
    <source>
        <dbReference type="ARBA" id="ARBA00004651"/>
    </source>
</evidence>
<evidence type="ECO:0000256" key="2">
    <source>
        <dbReference type="ARBA" id="ARBA00022475"/>
    </source>
</evidence>
<comment type="caution">
    <text evidence="9">The sequence shown here is derived from an EMBL/GenBank/DDBJ whole genome shotgun (WGS) entry which is preliminary data.</text>
</comment>
<evidence type="ECO:0000256" key="5">
    <source>
        <dbReference type="ARBA" id="ARBA00022989"/>
    </source>
</evidence>
<feature type="transmembrane region" description="Helical" evidence="7">
    <location>
        <begin position="114"/>
        <end position="144"/>
    </location>
</feature>
<evidence type="ECO:0000256" key="6">
    <source>
        <dbReference type="ARBA" id="ARBA00023136"/>
    </source>
</evidence>
<accession>A0A4S5BIP3</accession>
<dbReference type="GO" id="GO:0005886">
    <property type="term" value="C:plasma membrane"/>
    <property type="evidence" value="ECO:0007669"/>
    <property type="project" value="UniProtKB-SubCell"/>
</dbReference>
<evidence type="ECO:0000256" key="4">
    <source>
        <dbReference type="ARBA" id="ARBA00022801"/>
    </source>
</evidence>
<comment type="subcellular location">
    <subcellularLocation>
        <location evidence="1">Cell membrane</location>
        <topology evidence="1">Multi-pass membrane protein</topology>
    </subcellularLocation>
</comment>
<keyword evidence="4" id="KW-0378">Hydrolase</keyword>
<dbReference type="SUPFAM" id="SSF48317">
    <property type="entry name" value="Acid phosphatase/Vanadium-dependent haloperoxidase"/>
    <property type="match status" value="1"/>
</dbReference>
<feature type="transmembrane region" description="Helical" evidence="7">
    <location>
        <begin position="57"/>
        <end position="77"/>
    </location>
</feature>
<feature type="transmembrane region" description="Helical" evidence="7">
    <location>
        <begin position="156"/>
        <end position="174"/>
    </location>
</feature>